<sequence length="30" mass="3493">MLDLPEFVDKTLGELDMRNKYGINVLAIKR</sequence>
<proteinExistence type="predicted"/>
<dbReference type="GO" id="GO:0006813">
    <property type="term" value="P:potassium ion transport"/>
    <property type="evidence" value="ECO:0007669"/>
    <property type="project" value="InterPro"/>
</dbReference>
<protein>
    <submittedName>
        <fullName evidence="1">Uncharacterized protein</fullName>
    </submittedName>
</protein>
<dbReference type="Gene3D" id="3.30.70.1450">
    <property type="entry name" value="Regulator of K+ conductance, C-terminal domain"/>
    <property type="match status" value="1"/>
</dbReference>
<dbReference type="EMBL" id="BARV01003221">
    <property type="protein sequence ID" value="GAI00660.1"/>
    <property type="molecule type" value="Genomic_DNA"/>
</dbReference>
<name>X1LE04_9ZZZZ</name>
<evidence type="ECO:0000313" key="1">
    <source>
        <dbReference type="EMBL" id="GAI00660.1"/>
    </source>
</evidence>
<accession>X1LE04</accession>
<reference evidence="1" key="1">
    <citation type="journal article" date="2014" name="Front. Microbiol.">
        <title>High frequency of phylogenetically diverse reductive dehalogenase-homologous genes in deep subseafloor sedimentary metagenomes.</title>
        <authorList>
            <person name="Kawai M."/>
            <person name="Futagami T."/>
            <person name="Toyoda A."/>
            <person name="Takaki Y."/>
            <person name="Nishi S."/>
            <person name="Hori S."/>
            <person name="Arai W."/>
            <person name="Tsubouchi T."/>
            <person name="Morono Y."/>
            <person name="Uchiyama I."/>
            <person name="Ito T."/>
            <person name="Fujiyama A."/>
            <person name="Inagaki F."/>
            <person name="Takami H."/>
        </authorList>
    </citation>
    <scope>NUCLEOTIDE SEQUENCE</scope>
    <source>
        <strain evidence="1">Expedition CK06-06</strain>
    </source>
</reference>
<dbReference type="InterPro" id="IPR036721">
    <property type="entry name" value="RCK_C_sf"/>
</dbReference>
<organism evidence="1">
    <name type="scientific">marine sediment metagenome</name>
    <dbReference type="NCBI Taxonomy" id="412755"/>
    <lineage>
        <taxon>unclassified sequences</taxon>
        <taxon>metagenomes</taxon>
        <taxon>ecological metagenomes</taxon>
    </lineage>
</organism>
<gene>
    <name evidence="1" type="ORF">S06H3_07822</name>
</gene>
<dbReference type="AlphaFoldDB" id="X1LE04"/>
<comment type="caution">
    <text evidence="1">The sequence shown here is derived from an EMBL/GenBank/DDBJ whole genome shotgun (WGS) entry which is preliminary data.</text>
</comment>
<dbReference type="SUPFAM" id="SSF116726">
    <property type="entry name" value="TrkA C-terminal domain-like"/>
    <property type="match status" value="1"/>
</dbReference>
<feature type="non-terminal residue" evidence="1">
    <location>
        <position position="30"/>
    </location>
</feature>